<gene>
    <name evidence="2" type="ORF">DAT39_018748</name>
</gene>
<feature type="region of interest" description="Disordered" evidence="1">
    <location>
        <begin position="1"/>
        <end position="37"/>
    </location>
</feature>
<feature type="region of interest" description="Disordered" evidence="1">
    <location>
        <begin position="51"/>
        <end position="108"/>
    </location>
</feature>
<comment type="caution">
    <text evidence="2">The sequence shown here is derived from an EMBL/GenBank/DDBJ whole genome shotgun (WGS) entry which is preliminary data.</text>
</comment>
<dbReference type="AlphaFoldDB" id="A0A8J4T8H4"/>
<accession>A0A8J4T8H4</accession>
<evidence type="ECO:0000313" key="3">
    <source>
        <dbReference type="Proteomes" id="UP000727407"/>
    </source>
</evidence>
<keyword evidence="3" id="KW-1185">Reference proteome</keyword>
<sequence length="156" mass="17359">MFTASRGDIRDSSQPTVRERRIPHPDSPSLIDNAERSRNIMGGAFAAELEVIQQRARTSGPSRATHPIETGARQRNTERHPHPLPPSSAVEQRSGIPPYQGQPTSMDGPRTKLALFDGSGDWESILVPFERQARKHGWSGHYRVDCLYDCLRGGGY</sequence>
<evidence type="ECO:0000256" key="1">
    <source>
        <dbReference type="SAM" id="MobiDB-lite"/>
    </source>
</evidence>
<reference evidence="2" key="1">
    <citation type="submission" date="2020-07" db="EMBL/GenBank/DDBJ databases">
        <title>Clarias magur genome sequencing, assembly and annotation.</title>
        <authorList>
            <person name="Kushwaha B."/>
            <person name="Kumar R."/>
            <person name="Das P."/>
            <person name="Joshi C.G."/>
            <person name="Kumar D."/>
            <person name="Nagpure N.S."/>
            <person name="Pandey M."/>
            <person name="Agarwal S."/>
            <person name="Srivastava S."/>
            <person name="Singh M."/>
            <person name="Sahoo L."/>
            <person name="Jayasankar P."/>
            <person name="Meher P.K."/>
            <person name="Koringa P.G."/>
            <person name="Iquebal M.A."/>
            <person name="Das S.P."/>
            <person name="Bit A."/>
            <person name="Patnaik S."/>
            <person name="Patel N."/>
            <person name="Shah T.M."/>
            <person name="Hinsu A."/>
            <person name="Jena J.K."/>
        </authorList>
    </citation>
    <scope>NUCLEOTIDE SEQUENCE</scope>
    <source>
        <strain evidence="2">CIFAMagur01</strain>
        <tissue evidence="2">Testis</tissue>
    </source>
</reference>
<name>A0A8J4T8H4_CLAMG</name>
<dbReference type="EMBL" id="QNUK01000573">
    <property type="protein sequence ID" value="KAF5891551.1"/>
    <property type="molecule type" value="Genomic_DNA"/>
</dbReference>
<protein>
    <submittedName>
        <fullName evidence="2">Uncharacterized protein</fullName>
    </submittedName>
</protein>
<evidence type="ECO:0000313" key="2">
    <source>
        <dbReference type="EMBL" id="KAF5891551.1"/>
    </source>
</evidence>
<proteinExistence type="predicted"/>
<organism evidence="2 3">
    <name type="scientific">Clarias magur</name>
    <name type="common">Asian catfish</name>
    <name type="synonym">Macropteronotus magur</name>
    <dbReference type="NCBI Taxonomy" id="1594786"/>
    <lineage>
        <taxon>Eukaryota</taxon>
        <taxon>Metazoa</taxon>
        <taxon>Chordata</taxon>
        <taxon>Craniata</taxon>
        <taxon>Vertebrata</taxon>
        <taxon>Euteleostomi</taxon>
        <taxon>Actinopterygii</taxon>
        <taxon>Neopterygii</taxon>
        <taxon>Teleostei</taxon>
        <taxon>Ostariophysi</taxon>
        <taxon>Siluriformes</taxon>
        <taxon>Clariidae</taxon>
        <taxon>Clarias</taxon>
    </lineage>
</organism>
<dbReference type="Proteomes" id="UP000727407">
    <property type="component" value="Unassembled WGS sequence"/>
</dbReference>
<feature type="compositionally biased region" description="Basic and acidic residues" evidence="1">
    <location>
        <begin position="7"/>
        <end position="24"/>
    </location>
</feature>